<name>A0AA40SGU3_9ACTN</name>
<evidence type="ECO:0000256" key="4">
    <source>
        <dbReference type="ARBA" id="ARBA00022475"/>
    </source>
</evidence>
<evidence type="ECO:0000313" key="12">
    <source>
        <dbReference type="EMBL" id="MBA8946266.1"/>
    </source>
</evidence>
<organism evidence="12 13">
    <name type="scientific">Streptomyces calvus</name>
    <dbReference type="NCBI Taxonomy" id="67282"/>
    <lineage>
        <taxon>Bacteria</taxon>
        <taxon>Bacillati</taxon>
        <taxon>Actinomycetota</taxon>
        <taxon>Actinomycetes</taxon>
        <taxon>Kitasatosporales</taxon>
        <taxon>Streptomycetaceae</taxon>
        <taxon>Streptomyces</taxon>
    </lineage>
</organism>
<evidence type="ECO:0000256" key="10">
    <source>
        <dbReference type="ARBA" id="ARBA00049985"/>
    </source>
</evidence>
<gene>
    <name evidence="12" type="ORF">FHS33_004718</name>
</gene>
<comment type="subcellular location">
    <subcellularLocation>
        <location evidence="1">Cell membrane</location>
        <topology evidence="1">Peripheral membrane protein</topology>
        <orientation evidence="1">Cytoplasmic side</orientation>
    </subcellularLocation>
</comment>
<dbReference type="Proteomes" id="UP000530412">
    <property type="component" value="Unassembled WGS sequence"/>
</dbReference>
<dbReference type="Pfam" id="PF00005">
    <property type="entry name" value="ABC_tran"/>
    <property type="match status" value="1"/>
</dbReference>
<evidence type="ECO:0000259" key="11">
    <source>
        <dbReference type="PROSITE" id="PS50893"/>
    </source>
</evidence>
<dbReference type="EC" id="7.6.2.2" evidence="2"/>
<dbReference type="PANTHER" id="PTHR42711:SF19">
    <property type="entry name" value="DOXORUBICIN RESISTANCE ATP-BINDING PROTEIN DRRA"/>
    <property type="match status" value="1"/>
</dbReference>
<dbReference type="InterPro" id="IPR003593">
    <property type="entry name" value="AAA+_ATPase"/>
</dbReference>
<keyword evidence="8" id="KW-0472">Membrane</keyword>
<evidence type="ECO:0000256" key="6">
    <source>
        <dbReference type="ARBA" id="ARBA00022840"/>
    </source>
</evidence>
<dbReference type="AlphaFoldDB" id="A0AA40SGU3"/>
<keyword evidence="4" id="KW-1003">Cell membrane</keyword>
<comment type="caution">
    <text evidence="12">The sequence shown here is derived from an EMBL/GenBank/DDBJ whole genome shotgun (WGS) entry which is preliminary data.</text>
</comment>
<evidence type="ECO:0000256" key="5">
    <source>
        <dbReference type="ARBA" id="ARBA00022741"/>
    </source>
</evidence>
<keyword evidence="6 12" id="KW-0067">ATP-binding</keyword>
<keyword evidence="9" id="KW-0046">Antibiotic resistance</keyword>
<dbReference type="GO" id="GO:0008559">
    <property type="term" value="F:ABC-type xenobiotic transporter activity"/>
    <property type="evidence" value="ECO:0007669"/>
    <property type="project" value="UniProtKB-EC"/>
</dbReference>
<evidence type="ECO:0000256" key="7">
    <source>
        <dbReference type="ARBA" id="ARBA00022967"/>
    </source>
</evidence>
<evidence type="ECO:0000256" key="3">
    <source>
        <dbReference type="ARBA" id="ARBA00022448"/>
    </source>
</evidence>
<dbReference type="InterPro" id="IPR005894">
    <property type="entry name" value="DrrA"/>
</dbReference>
<feature type="domain" description="ABC transporter" evidence="11">
    <location>
        <begin position="21"/>
        <end position="251"/>
    </location>
</feature>
<dbReference type="InterPro" id="IPR003439">
    <property type="entry name" value="ABC_transporter-like_ATP-bd"/>
</dbReference>
<evidence type="ECO:0000256" key="8">
    <source>
        <dbReference type="ARBA" id="ARBA00023136"/>
    </source>
</evidence>
<dbReference type="InterPro" id="IPR027417">
    <property type="entry name" value="P-loop_NTPase"/>
</dbReference>
<dbReference type="RefSeq" id="WP_233288599.1">
    <property type="nucleotide sequence ID" value="NZ_BMSU01000004.1"/>
</dbReference>
<evidence type="ECO:0000313" key="13">
    <source>
        <dbReference type="Proteomes" id="UP000530412"/>
    </source>
</evidence>
<dbReference type="InterPro" id="IPR017871">
    <property type="entry name" value="ABC_transporter-like_CS"/>
</dbReference>
<dbReference type="InterPro" id="IPR050763">
    <property type="entry name" value="ABC_transporter_ATP-binding"/>
</dbReference>
<dbReference type="SUPFAM" id="SSF52540">
    <property type="entry name" value="P-loop containing nucleoside triphosphate hydrolases"/>
    <property type="match status" value="1"/>
</dbReference>
<sequence length="335" mass="35385">MPSTVMPTTGRGGGGPAPAAVSAVGLRKSYGDKTVLDGIDLRIPAGSVFALLGPNGAGKTTVVKILSTLIGADGGQAQVAGHDLATEAQSVRAAIGVTGQFSAVDGLITGEENMLLMADLHHLPRSEGRRVTAELLERFDLVDAAKKPAQSYSGGMRRRLDIAMTLVGGPRIIFLDEPTTGLDPRSRHTMWQIIRELVAGGVTVFLTTQYLEEADQLADRIAVLHDGRIAAEGTAEELKRIVPGGHVRLRFTAPAAYRTAVGALREVTAEADDEALALHIPSDGTQRQLRSLLDLLDSAGVEADELTVHTPDLDDVFFALTGAATQPHEPEEAVR</sequence>
<dbReference type="PROSITE" id="PS50893">
    <property type="entry name" value="ABC_TRANSPORTER_2"/>
    <property type="match status" value="1"/>
</dbReference>
<accession>A0AA40SGU3</accession>
<proteinExistence type="inferred from homology"/>
<dbReference type="GO" id="GO:0005524">
    <property type="term" value="F:ATP binding"/>
    <property type="evidence" value="ECO:0007669"/>
    <property type="project" value="UniProtKB-KW"/>
</dbReference>
<dbReference type="GO" id="GO:0046677">
    <property type="term" value="P:response to antibiotic"/>
    <property type="evidence" value="ECO:0007669"/>
    <property type="project" value="UniProtKB-KW"/>
</dbReference>
<keyword evidence="5" id="KW-0547">Nucleotide-binding</keyword>
<comment type="similarity">
    <text evidence="10">Belongs to the ABC transporter superfamily. Drug exporter-1 (DrugE1) (TC 3.A.1.105) family.</text>
</comment>
<dbReference type="FunFam" id="3.40.50.300:FF:000589">
    <property type="entry name" value="ABC transporter, ATP-binding subunit"/>
    <property type="match status" value="1"/>
</dbReference>
<dbReference type="Gene3D" id="3.40.50.300">
    <property type="entry name" value="P-loop containing nucleotide triphosphate hydrolases"/>
    <property type="match status" value="1"/>
</dbReference>
<dbReference type="PANTHER" id="PTHR42711">
    <property type="entry name" value="ABC TRANSPORTER ATP-BINDING PROTEIN"/>
    <property type="match status" value="1"/>
</dbReference>
<dbReference type="NCBIfam" id="TIGR01188">
    <property type="entry name" value="drrA"/>
    <property type="match status" value="1"/>
</dbReference>
<dbReference type="GO" id="GO:0005886">
    <property type="term" value="C:plasma membrane"/>
    <property type="evidence" value="ECO:0007669"/>
    <property type="project" value="UniProtKB-SubCell"/>
</dbReference>
<dbReference type="SMART" id="SM00382">
    <property type="entry name" value="AAA"/>
    <property type="match status" value="1"/>
</dbReference>
<keyword evidence="7" id="KW-1278">Translocase</keyword>
<dbReference type="EMBL" id="JACJIE010000012">
    <property type="protein sequence ID" value="MBA8946266.1"/>
    <property type="molecule type" value="Genomic_DNA"/>
</dbReference>
<reference evidence="12 13" key="1">
    <citation type="submission" date="2020-08" db="EMBL/GenBank/DDBJ databases">
        <title>Genomic Encyclopedia of Type Strains, Phase III (KMG-III): the genomes of soil and plant-associated and newly described type strains.</title>
        <authorList>
            <person name="Whitman W."/>
        </authorList>
    </citation>
    <scope>NUCLEOTIDE SEQUENCE [LARGE SCALE GENOMIC DNA]</scope>
    <source>
        <strain evidence="12 13">CECT 3271</strain>
    </source>
</reference>
<dbReference type="GO" id="GO:0043215">
    <property type="term" value="P:daunorubicin transport"/>
    <property type="evidence" value="ECO:0007669"/>
    <property type="project" value="InterPro"/>
</dbReference>
<evidence type="ECO:0000256" key="1">
    <source>
        <dbReference type="ARBA" id="ARBA00004413"/>
    </source>
</evidence>
<evidence type="ECO:0000256" key="2">
    <source>
        <dbReference type="ARBA" id="ARBA00012191"/>
    </source>
</evidence>
<protein>
    <recommendedName>
        <fullName evidence="2">ABC-type xenobiotic transporter</fullName>
        <ecNumber evidence="2">7.6.2.2</ecNumber>
    </recommendedName>
</protein>
<evidence type="ECO:0000256" key="9">
    <source>
        <dbReference type="ARBA" id="ARBA00023251"/>
    </source>
</evidence>
<dbReference type="PROSITE" id="PS00211">
    <property type="entry name" value="ABC_TRANSPORTER_1"/>
    <property type="match status" value="1"/>
</dbReference>
<dbReference type="GO" id="GO:1900753">
    <property type="term" value="P:doxorubicin transport"/>
    <property type="evidence" value="ECO:0007669"/>
    <property type="project" value="InterPro"/>
</dbReference>
<dbReference type="GO" id="GO:0016887">
    <property type="term" value="F:ATP hydrolysis activity"/>
    <property type="evidence" value="ECO:0007669"/>
    <property type="project" value="InterPro"/>
</dbReference>
<keyword evidence="3" id="KW-0813">Transport</keyword>